<dbReference type="Proteomes" id="UP000008177">
    <property type="component" value="Unplaced contigs"/>
</dbReference>
<dbReference type="AlphaFoldDB" id="G2XTV3"/>
<dbReference type="EMBL" id="FQ790267">
    <property type="protein sequence ID" value="CCD43923.1"/>
    <property type="molecule type" value="Genomic_DNA"/>
</dbReference>
<gene>
    <name evidence="1" type="ORF">BofuT4_uP061330.1</name>
</gene>
<accession>G2XTV3</accession>
<dbReference type="HOGENOM" id="CLU_2885491_0_0_1"/>
<evidence type="ECO:0000313" key="1">
    <source>
        <dbReference type="EMBL" id="CCD43923.1"/>
    </source>
</evidence>
<protein>
    <submittedName>
        <fullName evidence="1">Uncharacterized protein</fullName>
    </submittedName>
</protein>
<proteinExistence type="predicted"/>
<dbReference type="InParanoid" id="G2XTV3"/>
<reference evidence="2" key="1">
    <citation type="journal article" date="2011" name="PLoS Genet.">
        <title>Genomic analysis of the necrotrophic fungal pathogens Sclerotinia sclerotiorum and Botrytis cinerea.</title>
        <authorList>
            <person name="Amselem J."/>
            <person name="Cuomo C.A."/>
            <person name="van Kan J.A."/>
            <person name="Viaud M."/>
            <person name="Benito E.P."/>
            <person name="Couloux A."/>
            <person name="Coutinho P.M."/>
            <person name="de Vries R.P."/>
            <person name="Dyer P.S."/>
            <person name="Fillinger S."/>
            <person name="Fournier E."/>
            <person name="Gout L."/>
            <person name="Hahn M."/>
            <person name="Kohn L."/>
            <person name="Lapalu N."/>
            <person name="Plummer K.M."/>
            <person name="Pradier J.M."/>
            <person name="Quevillon E."/>
            <person name="Sharon A."/>
            <person name="Simon A."/>
            <person name="ten Have A."/>
            <person name="Tudzynski B."/>
            <person name="Tudzynski P."/>
            <person name="Wincker P."/>
            <person name="Andrew M."/>
            <person name="Anthouard V."/>
            <person name="Beever R.E."/>
            <person name="Beffa R."/>
            <person name="Benoit I."/>
            <person name="Bouzid O."/>
            <person name="Brault B."/>
            <person name="Chen Z."/>
            <person name="Choquer M."/>
            <person name="Collemare J."/>
            <person name="Cotton P."/>
            <person name="Danchin E.G."/>
            <person name="Da Silva C."/>
            <person name="Gautier A."/>
            <person name="Giraud C."/>
            <person name="Giraud T."/>
            <person name="Gonzalez C."/>
            <person name="Grossetete S."/>
            <person name="Guldener U."/>
            <person name="Henrissat B."/>
            <person name="Howlett B.J."/>
            <person name="Kodira C."/>
            <person name="Kretschmer M."/>
            <person name="Lappartient A."/>
            <person name="Leroch M."/>
            <person name="Levis C."/>
            <person name="Mauceli E."/>
            <person name="Neuveglise C."/>
            <person name="Oeser B."/>
            <person name="Pearson M."/>
            <person name="Poulain J."/>
            <person name="Poussereau N."/>
            <person name="Quesneville H."/>
            <person name="Rascle C."/>
            <person name="Schumacher J."/>
            <person name="Segurens B."/>
            <person name="Sexton A."/>
            <person name="Silva E."/>
            <person name="Sirven C."/>
            <person name="Soanes D.M."/>
            <person name="Talbot N.J."/>
            <person name="Templeton M."/>
            <person name="Yandava C."/>
            <person name="Yarden O."/>
            <person name="Zeng Q."/>
            <person name="Rollins J.A."/>
            <person name="Lebrun M.H."/>
            <person name="Dickman M."/>
        </authorList>
    </citation>
    <scope>NUCLEOTIDE SEQUENCE [LARGE SCALE GENOMIC DNA]</scope>
    <source>
        <strain evidence="2">T4</strain>
    </source>
</reference>
<organism evidence="1 2">
    <name type="scientific">Botryotinia fuckeliana (strain T4)</name>
    <name type="common">Noble rot fungus</name>
    <name type="synonym">Botrytis cinerea</name>
    <dbReference type="NCBI Taxonomy" id="999810"/>
    <lineage>
        <taxon>Eukaryota</taxon>
        <taxon>Fungi</taxon>
        <taxon>Dikarya</taxon>
        <taxon>Ascomycota</taxon>
        <taxon>Pezizomycotina</taxon>
        <taxon>Leotiomycetes</taxon>
        <taxon>Helotiales</taxon>
        <taxon>Sclerotiniaceae</taxon>
        <taxon>Botrytis</taxon>
    </lineage>
</organism>
<sequence>MSRMVSHTMLKFLEAGRPHLSWQFASWHCSGGRHLLVIGRLILYHPATLSSKILMHRESVDYL</sequence>
<name>G2XTV3_BOTF4</name>
<evidence type="ECO:0000313" key="2">
    <source>
        <dbReference type="Proteomes" id="UP000008177"/>
    </source>
</evidence>